<evidence type="ECO:0000256" key="2">
    <source>
        <dbReference type="ARBA" id="ARBA00022729"/>
    </source>
</evidence>
<dbReference type="Pfam" id="PF03480">
    <property type="entry name" value="DctP"/>
    <property type="match status" value="1"/>
</dbReference>
<dbReference type="RefSeq" id="WP_107754164.1">
    <property type="nucleotide sequence ID" value="NZ_QBKF01000012.1"/>
</dbReference>
<name>A0A2T7UM27_9RHOB</name>
<evidence type="ECO:0008006" key="7">
    <source>
        <dbReference type="Google" id="ProtNLM"/>
    </source>
</evidence>
<keyword evidence="6" id="KW-1185">Reference proteome</keyword>
<proteinExistence type="predicted"/>
<dbReference type="AlphaFoldDB" id="A0A2T7UM27"/>
<feature type="signal peptide" evidence="4">
    <location>
        <begin position="1"/>
        <end position="27"/>
    </location>
</feature>
<protein>
    <recommendedName>
        <fullName evidence="7">C4-dicarboxylate ABC transporter substrate-binding protein</fullName>
    </recommendedName>
</protein>
<reference evidence="5 6" key="1">
    <citation type="journal article" date="2011" name="Syst. Appl. Microbiol.">
        <title>Defluviimonas denitrificans gen. nov., sp. nov., and Pararhodobacter aggregans gen. nov., sp. nov., non-phototrophic Rhodobacteraceae from the biofilter of a marine aquaculture.</title>
        <authorList>
            <person name="Foesel B.U."/>
            <person name="Drake H.L."/>
            <person name="Schramm A."/>
        </authorList>
    </citation>
    <scope>NUCLEOTIDE SEQUENCE [LARGE SCALE GENOMIC DNA]</scope>
    <source>
        <strain evidence="5 6">D1-19</strain>
    </source>
</reference>
<gene>
    <name evidence="5" type="ORF">DDE23_19660</name>
</gene>
<sequence length="369" mass="39359">MKSALITRMAGASAVALLGVGAVPALAQTSYVYGDFASPSEPRTEGSVKPWLQALEDASNGTITTDYIGAGAVVTARNTLQSLTDGLVDGALVAAIYQPSELPVSALLVNIGAQMTDTLASTGALTEALMLGCPECRTELENYNVQTLGSWAMPSYSLLCREPIQSLADAQGLRIRASGHMVTLAQAIGATPINLTITETFEALQRNQADCTFGSIVWLDSLSLGDVVRNIVRVDAGAVVTTSMFNVRRDLWQEMDEATRQVFLDTVPTAVANNAFAYIEADERVLAEGYTVVTPDADLAEAIRAQAEQDIASAVAVAQAAGVANAQEIVDNFLPLYQRWYDLTRGVETAEAFEELLRTEVYAHIPADF</sequence>
<dbReference type="PANTHER" id="PTHR33376:SF15">
    <property type="entry name" value="BLL6794 PROTEIN"/>
    <property type="match status" value="1"/>
</dbReference>
<dbReference type="PANTHER" id="PTHR33376">
    <property type="match status" value="1"/>
</dbReference>
<comment type="subcellular location">
    <subcellularLocation>
        <location evidence="1">Periplasm</location>
    </subcellularLocation>
</comment>
<organism evidence="5 6">
    <name type="scientific">Pararhodobacter aggregans</name>
    <dbReference type="NCBI Taxonomy" id="404875"/>
    <lineage>
        <taxon>Bacteria</taxon>
        <taxon>Pseudomonadati</taxon>
        <taxon>Pseudomonadota</taxon>
        <taxon>Alphaproteobacteria</taxon>
        <taxon>Rhodobacterales</taxon>
        <taxon>Paracoccaceae</taxon>
        <taxon>Pararhodobacter</taxon>
    </lineage>
</organism>
<dbReference type="InterPro" id="IPR018389">
    <property type="entry name" value="DctP_fam"/>
</dbReference>
<evidence type="ECO:0000256" key="1">
    <source>
        <dbReference type="ARBA" id="ARBA00004418"/>
    </source>
</evidence>
<dbReference type="Gene3D" id="3.40.190.170">
    <property type="entry name" value="Bacterial extracellular solute-binding protein, family 7"/>
    <property type="match status" value="1"/>
</dbReference>
<keyword evidence="3" id="KW-0574">Periplasm</keyword>
<dbReference type="GO" id="GO:0055085">
    <property type="term" value="P:transmembrane transport"/>
    <property type="evidence" value="ECO:0007669"/>
    <property type="project" value="InterPro"/>
</dbReference>
<dbReference type="EMBL" id="QDDR01000012">
    <property type="protein sequence ID" value="PVE45724.1"/>
    <property type="molecule type" value="Genomic_DNA"/>
</dbReference>
<feature type="chain" id="PRO_5015662615" description="C4-dicarboxylate ABC transporter substrate-binding protein" evidence="4">
    <location>
        <begin position="28"/>
        <end position="369"/>
    </location>
</feature>
<evidence type="ECO:0000256" key="3">
    <source>
        <dbReference type="ARBA" id="ARBA00022764"/>
    </source>
</evidence>
<evidence type="ECO:0000313" key="6">
    <source>
        <dbReference type="Proteomes" id="UP000244810"/>
    </source>
</evidence>
<dbReference type="Proteomes" id="UP000244810">
    <property type="component" value="Unassembled WGS sequence"/>
</dbReference>
<dbReference type="GO" id="GO:0042597">
    <property type="term" value="C:periplasmic space"/>
    <property type="evidence" value="ECO:0007669"/>
    <property type="project" value="UniProtKB-SubCell"/>
</dbReference>
<evidence type="ECO:0000313" key="5">
    <source>
        <dbReference type="EMBL" id="PVE45724.1"/>
    </source>
</evidence>
<evidence type="ECO:0000256" key="4">
    <source>
        <dbReference type="SAM" id="SignalP"/>
    </source>
</evidence>
<dbReference type="OrthoDB" id="7239472at2"/>
<dbReference type="InterPro" id="IPR038404">
    <property type="entry name" value="TRAP_DctP_sf"/>
</dbReference>
<keyword evidence="2 4" id="KW-0732">Signal</keyword>
<comment type="caution">
    <text evidence="5">The sequence shown here is derived from an EMBL/GenBank/DDBJ whole genome shotgun (WGS) entry which is preliminary data.</text>
</comment>
<accession>A0A2T7UM27</accession>